<dbReference type="Proteomes" id="UP000886796">
    <property type="component" value="Unassembled WGS sequence"/>
</dbReference>
<reference evidence="1" key="2">
    <citation type="journal article" date="2021" name="PeerJ">
        <title>Extensive microbial diversity within the chicken gut microbiome revealed by metagenomics and culture.</title>
        <authorList>
            <person name="Gilroy R."/>
            <person name="Ravi A."/>
            <person name="Getino M."/>
            <person name="Pursley I."/>
            <person name="Horton D.L."/>
            <person name="Alikhan N.F."/>
            <person name="Baker D."/>
            <person name="Gharbi K."/>
            <person name="Hall N."/>
            <person name="Watson M."/>
            <person name="Adriaenssens E.M."/>
            <person name="Foster-Nyarko E."/>
            <person name="Jarju S."/>
            <person name="Secka A."/>
            <person name="Antonio M."/>
            <person name="Oren A."/>
            <person name="Chaudhuri R.R."/>
            <person name="La Ragione R."/>
            <person name="Hildebrand F."/>
            <person name="Pallen M.J."/>
        </authorList>
    </citation>
    <scope>NUCLEOTIDE SEQUENCE</scope>
    <source>
        <strain evidence="1">13361</strain>
    </source>
</reference>
<dbReference type="GO" id="GO:0160105">
    <property type="term" value="F:tRNA (adenine(22)-N1)-methyltransferase activity"/>
    <property type="evidence" value="ECO:0007669"/>
    <property type="project" value="InterPro"/>
</dbReference>
<keyword evidence="1" id="KW-0808">Transferase</keyword>
<name>A0A9D0Z2J2_9FIRM</name>
<dbReference type="EMBL" id="DVFK01000065">
    <property type="protein sequence ID" value="HIQ67780.1"/>
    <property type="molecule type" value="Genomic_DNA"/>
</dbReference>
<dbReference type="AlphaFoldDB" id="A0A9D0Z2J2"/>
<protein>
    <submittedName>
        <fullName evidence="1">SAM-dependent methyltransferase</fullName>
    </submittedName>
</protein>
<dbReference type="GO" id="GO:0032259">
    <property type="term" value="P:methylation"/>
    <property type="evidence" value="ECO:0007669"/>
    <property type="project" value="UniProtKB-KW"/>
</dbReference>
<dbReference type="SUPFAM" id="SSF53335">
    <property type="entry name" value="S-adenosyl-L-methionine-dependent methyltransferases"/>
    <property type="match status" value="1"/>
</dbReference>
<evidence type="ECO:0000313" key="2">
    <source>
        <dbReference type="Proteomes" id="UP000886796"/>
    </source>
</evidence>
<evidence type="ECO:0000313" key="1">
    <source>
        <dbReference type="EMBL" id="HIQ67780.1"/>
    </source>
</evidence>
<dbReference type="InterPro" id="IPR006901">
    <property type="entry name" value="TrmK"/>
</dbReference>
<sequence>MLPPLSHRLAACCQFVRPGDRVADVGCDHGYLGIYLLQKNIAASVIASDVALQPLASARENARKYGVEKKISFHLCSGVSGIPRDFDTLVCAGMGADTMIAILSAAPWLRDSRYRLILQCQSKRPQLRQWLWKNGFSILRETLAQDGKFIYPIMEVTYAPCPPQPLWACYLSPALLECGSPLLPEFRRRVIGGISQTIAGLEESGQEPQRLERFRKLKQELEEKTL</sequence>
<comment type="caution">
    <text evidence="1">The sequence shown here is derived from an EMBL/GenBank/DDBJ whole genome shotgun (WGS) entry which is preliminary data.</text>
</comment>
<dbReference type="PANTHER" id="PTHR38451:SF1">
    <property type="entry name" value="TRNA (ADENINE(22)-N(1))-METHYLTRANSFERASE"/>
    <property type="match status" value="1"/>
</dbReference>
<dbReference type="InterPro" id="IPR029063">
    <property type="entry name" value="SAM-dependent_MTases_sf"/>
</dbReference>
<gene>
    <name evidence="1" type="ORF">IAB74_04625</name>
</gene>
<accession>A0A9D0Z2J2</accession>
<dbReference type="Pfam" id="PF12847">
    <property type="entry name" value="Methyltransf_18"/>
    <property type="match status" value="1"/>
</dbReference>
<organism evidence="1 2">
    <name type="scientific">Candidatus Faecousia excrementigallinarum</name>
    <dbReference type="NCBI Taxonomy" id="2840806"/>
    <lineage>
        <taxon>Bacteria</taxon>
        <taxon>Bacillati</taxon>
        <taxon>Bacillota</taxon>
        <taxon>Clostridia</taxon>
        <taxon>Eubacteriales</taxon>
        <taxon>Oscillospiraceae</taxon>
        <taxon>Faecousia</taxon>
    </lineage>
</organism>
<dbReference type="PIRSF" id="PIRSF018637">
    <property type="entry name" value="TrmK"/>
    <property type="match status" value="1"/>
</dbReference>
<keyword evidence="1" id="KW-0489">Methyltransferase</keyword>
<dbReference type="Gene3D" id="3.40.50.150">
    <property type="entry name" value="Vaccinia Virus protein VP39"/>
    <property type="match status" value="1"/>
</dbReference>
<dbReference type="PANTHER" id="PTHR38451">
    <property type="entry name" value="TRNA (ADENINE(22)-N(1))-METHYLTRANSFERASE"/>
    <property type="match status" value="1"/>
</dbReference>
<proteinExistence type="predicted"/>
<reference evidence="1" key="1">
    <citation type="submission" date="2020-10" db="EMBL/GenBank/DDBJ databases">
        <authorList>
            <person name="Gilroy R."/>
        </authorList>
    </citation>
    <scope>NUCLEOTIDE SEQUENCE</scope>
    <source>
        <strain evidence="1">13361</strain>
    </source>
</reference>